<dbReference type="SUPFAM" id="SSF57667">
    <property type="entry name" value="beta-beta-alpha zinc fingers"/>
    <property type="match status" value="1"/>
</dbReference>
<evidence type="ECO:0000313" key="3">
    <source>
        <dbReference type="EnsemblPlants" id="Zm00001eb117530_P003"/>
    </source>
</evidence>
<reference evidence="3" key="3">
    <citation type="submission" date="2021-05" db="UniProtKB">
        <authorList>
            <consortium name="EnsemblPlants"/>
        </authorList>
    </citation>
    <scope>IDENTIFICATION</scope>
    <source>
        <strain evidence="3">cv. B73</strain>
    </source>
</reference>
<dbReference type="FunCoup" id="A0A804MWS1">
    <property type="interactions" value="2"/>
</dbReference>
<dbReference type="GO" id="GO:0008270">
    <property type="term" value="F:zinc ion binding"/>
    <property type="evidence" value="ECO:0007669"/>
    <property type="project" value="InterPro"/>
</dbReference>
<dbReference type="Gene3D" id="3.30.160.60">
    <property type="entry name" value="Classic Zinc Finger"/>
    <property type="match status" value="1"/>
</dbReference>
<dbReference type="InterPro" id="IPR003604">
    <property type="entry name" value="Matrin/U1-like-C_Znf_C2H2"/>
</dbReference>
<evidence type="ECO:0000259" key="2">
    <source>
        <dbReference type="SMART" id="SM00451"/>
    </source>
</evidence>
<evidence type="ECO:0000313" key="4">
    <source>
        <dbReference type="Proteomes" id="UP000007305"/>
    </source>
</evidence>
<feature type="compositionally biased region" description="Pro residues" evidence="1">
    <location>
        <begin position="9"/>
        <end position="18"/>
    </location>
</feature>
<dbReference type="Proteomes" id="UP000007305">
    <property type="component" value="Chromosome 2"/>
</dbReference>
<dbReference type="OrthoDB" id="643184at2759"/>
<reference evidence="4" key="1">
    <citation type="submission" date="2015-12" db="EMBL/GenBank/DDBJ databases">
        <title>Update maize B73 reference genome by single molecule sequencing technologies.</title>
        <authorList>
            <consortium name="Maize Genome Sequencing Project"/>
            <person name="Ware D."/>
        </authorList>
    </citation>
    <scope>NUCLEOTIDE SEQUENCE [LARGE SCALE GENOMIC DNA]</scope>
    <source>
        <strain evidence="4">cv. B73</strain>
    </source>
</reference>
<organism evidence="3 4">
    <name type="scientific">Zea mays</name>
    <name type="common">Maize</name>
    <dbReference type="NCBI Taxonomy" id="4577"/>
    <lineage>
        <taxon>Eukaryota</taxon>
        <taxon>Viridiplantae</taxon>
        <taxon>Streptophyta</taxon>
        <taxon>Embryophyta</taxon>
        <taxon>Tracheophyta</taxon>
        <taxon>Spermatophyta</taxon>
        <taxon>Magnoliopsida</taxon>
        <taxon>Liliopsida</taxon>
        <taxon>Poales</taxon>
        <taxon>Poaceae</taxon>
        <taxon>PACMAD clade</taxon>
        <taxon>Panicoideae</taxon>
        <taxon>Andropogonodae</taxon>
        <taxon>Andropogoneae</taxon>
        <taxon>Tripsacinae</taxon>
        <taxon>Zea</taxon>
    </lineage>
</organism>
<feature type="domain" description="U1-type" evidence="2">
    <location>
        <begin position="124"/>
        <end position="158"/>
    </location>
</feature>
<evidence type="ECO:0000256" key="1">
    <source>
        <dbReference type="SAM" id="MobiDB-lite"/>
    </source>
</evidence>
<dbReference type="SMART" id="SM00451">
    <property type="entry name" value="ZnF_U1"/>
    <property type="match status" value="1"/>
</dbReference>
<dbReference type="EnsemblPlants" id="Zm00001eb117530_T003">
    <property type="protein sequence ID" value="Zm00001eb117530_P003"/>
    <property type="gene ID" value="Zm00001eb117530"/>
</dbReference>
<gene>
    <name evidence="3" type="primary">LOC100193943</name>
</gene>
<feature type="region of interest" description="Disordered" evidence="1">
    <location>
        <begin position="1"/>
        <end position="96"/>
    </location>
</feature>
<proteinExistence type="predicted"/>
<dbReference type="GO" id="GO:0003676">
    <property type="term" value="F:nucleic acid binding"/>
    <property type="evidence" value="ECO:0007669"/>
    <property type="project" value="InterPro"/>
</dbReference>
<protein>
    <recommendedName>
        <fullName evidence="2">U1-type domain-containing protein</fullName>
    </recommendedName>
</protein>
<feature type="compositionally biased region" description="Polar residues" evidence="1">
    <location>
        <begin position="205"/>
        <end position="215"/>
    </location>
</feature>
<dbReference type="Pfam" id="PF12874">
    <property type="entry name" value="zf-met"/>
    <property type="match status" value="1"/>
</dbReference>
<feature type="compositionally biased region" description="Basic residues" evidence="1">
    <location>
        <begin position="28"/>
        <end position="40"/>
    </location>
</feature>
<keyword evidence="4" id="KW-1185">Reference proteome</keyword>
<reference evidence="3" key="2">
    <citation type="submission" date="2019-07" db="EMBL/GenBank/DDBJ databases">
        <authorList>
            <person name="Seetharam A."/>
            <person name="Woodhouse M."/>
            <person name="Cannon E."/>
        </authorList>
    </citation>
    <scope>NUCLEOTIDE SEQUENCE [LARGE SCALE GENOMIC DNA]</scope>
    <source>
        <strain evidence="3">cv. B73</strain>
    </source>
</reference>
<dbReference type="Gramene" id="Zm00001eb117530_T003">
    <property type="protein sequence ID" value="Zm00001eb117530_P003"/>
    <property type="gene ID" value="Zm00001eb117530"/>
</dbReference>
<feature type="compositionally biased region" description="Polar residues" evidence="1">
    <location>
        <begin position="48"/>
        <end position="60"/>
    </location>
</feature>
<accession>A0A804MWS1</accession>
<name>A0A804MWS1_MAIZE</name>
<feature type="compositionally biased region" description="Polar residues" evidence="1">
    <location>
        <begin position="80"/>
        <end position="96"/>
    </location>
</feature>
<sequence length="224" mass="23912">GWPLALLPPARPPPPHPILPRGGNSQFSRRRLGDRRRRHPTPGALRTRSGSSLATNTHQDFSAGPVPDAIKRKLAAETSVPPQQSSFSCVTGQKQPQNWYPTKKKVKVPHLPSQILQCPRPNVVPSFWCKICKVDCVTEFNFSAHVGGKKHKAKKLEILGKRNAGGPASRCAGNRSAGQNGLAVSGSRSSEQNVAGSVAAGPNCDMSSESRTNGTEGSGCTVRL</sequence>
<dbReference type="AlphaFoldDB" id="A0A804MWS1"/>
<feature type="region of interest" description="Disordered" evidence="1">
    <location>
        <begin position="164"/>
        <end position="224"/>
    </location>
</feature>
<dbReference type="InterPro" id="IPR036236">
    <property type="entry name" value="Znf_C2H2_sf"/>
</dbReference>
<dbReference type="InterPro" id="IPR013087">
    <property type="entry name" value="Znf_C2H2_type"/>
</dbReference>
<dbReference type="InParanoid" id="A0A804MWS1"/>
<dbReference type="FunFam" id="3.30.160.60:FF:002543">
    <property type="entry name" value="LOC567465 protein"/>
    <property type="match status" value="1"/>
</dbReference>
<feature type="compositionally biased region" description="Polar residues" evidence="1">
    <location>
        <begin position="186"/>
        <end position="195"/>
    </location>
</feature>